<dbReference type="PRINTS" id="PR00039">
    <property type="entry name" value="HTHLYSR"/>
</dbReference>
<sequence length="297" mass="33325">MNLKQLRYAVEVERTGSITQAAKNLYAAQPNLSRSVRELEEELGVPLFSRTARGMEPTGEGARFLAQAREILALFDQLQDLYRPDTDTPVPLRVVVPRVYFSPALRALLESPECALLLDFTCGVRDAAAAIQEVAAGSARIAVIRYPVDHQEEYLSQLRAARIPHLPLREVPYQLTVHQSHPLAGLEELPFPLPEYYTALLCENDLPFSPVPRKPLRTGPFRTVTLQDTALLLELLGQLHGAYTLTVPLPQGLLRRRQLVQRPCPAAGKLREEVIYRGLESLSPEEQLFLRLVQLQP</sequence>
<evidence type="ECO:0000256" key="1">
    <source>
        <dbReference type="ARBA" id="ARBA00009437"/>
    </source>
</evidence>
<accession>A0A9D1WQC2</accession>
<dbReference type="AlphaFoldDB" id="A0A9D1WQC2"/>
<evidence type="ECO:0000313" key="6">
    <source>
        <dbReference type="EMBL" id="HIX64972.1"/>
    </source>
</evidence>
<gene>
    <name evidence="6" type="ORF">H9736_01850</name>
</gene>
<dbReference type="InterPro" id="IPR000847">
    <property type="entry name" value="LysR_HTH_N"/>
</dbReference>
<keyword evidence="2" id="KW-0805">Transcription regulation</keyword>
<dbReference type="GO" id="GO:0003700">
    <property type="term" value="F:DNA-binding transcription factor activity"/>
    <property type="evidence" value="ECO:0007669"/>
    <property type="project" value="InterPro"/>
</dbReference>
<dbReference type="EMBL" id="DXES01000037">
    <property type="protein sequence ID" value="HIX64972.1"/>
    <property type="molecule type" value="Genomic_DNA"/>
</dbReference>
<dbReference type="GO" id="GO:0032993">
    <property type="term" value="C:protein-DNA complex"/>
    <property type="evidence" value="ECO:0007669"/>
    <property type="project" value="TreeGrafter"/>
</dbReference>
<comment type="caution">
    <text evidence="6">The sequence shown here is derived from an EMBL/GenBank/DDBJ whole genome shotgun (WGS) entry which is preliminary data.</text>
</comment>
<dbReference type="Gene3D" id="1.10.10.10">
    <property type="entry name" value="Winged helix-like DNA-binding domain superfamily/Winged helix DNA-binding domain"/>
    <property type="match status" value="1"/>
</dbReference>
<dbReference type="InterPro" id="IPR036390">
    <property type="entry name" value="WH_DNA-bd_sf"/>
</dbReference>
<keyword evidence="3" id="KW-0238">DNA-binding</keyword>
<dbReference type="GO" id="GO:0003677">
    <property type="term" value="F:DNA binding"/>
    <property type="evidence" value="ECO:0007669"/>
    <property type="project" value="UniProtKB-KW"/>
</dbReference>
<evidence type="ECO:0000256" key="4">
    <source>
        <dbReference type="ARBA" id="ARBA00023163"/>
    </source>
</evidence>
<dbReference type="PANTHER" id="PTHR30346:SF28">
    <property type="entry name" value="HTH-TYPE TRANSCRIPTIONAL REGULATOR CYNR"/>
    <property type="match status" value="1"/>
</dbReference>
<name>A0A9D1WQC2_9FIRM</name>
<organism evidence="6 7">
    <name type="scientific">Candidatus Anaerotruncus excrementipullorum</name>
    <dbReference type="NCBI Taxonomy" id="2838465"/>
    <lineage>
        <taxon>Bacteria</taxon>
        <taxon>Bacillati</taxon>
        <taxon>Bacillota</taxon>
        <taxon>Clostridia</taxon>
        <taxon>Eubacteriales</taxon>
        <taxon>Oscillospiraceae</taxon>
        <taxon>Anaerotruncus</taxon>
    </lineage>
</organism>
<dbReference type="InterPro" id="IPR036388">
    <property type="entry name" value="WH-like_DNA-bd_sf"/>
</dbReference>
<comment type="similarity">
    <text evidence="1">Belongs to the LysR transcriptional regulatory family.</text>
</comment>
<dbReference type="FunFam" id="1.10.10.10:FF:000001">
    <property type="entry name" value="LysR family transcriptional regulator"/>
    <property type="match status" value="1"/>
</dbReference>
<evidence type="ECO:0000259" key="5">
    <source>
        <dbReference type="PROSITE" id="PS50931"/>
    </source>
</evidence>
<dbReference type="PANTHER" id="PTHR30346">
    <property type="entry name" value="TRANSCRIPTIONAL DUAL REGULATOR HCAR-RELATED"/>
    <property type="match status" value="1"/>
</dbReference>
<dbReference type="SUPFAM" id="SSF46785">
    <property type="entry name" value="Winged helix' DNA-binding domain"/>
    <property type="match status" value="1"/>
</dbReference>
<dbReference type="PROSITE" id="PS50931">
    <property type="entry name" value="HTH_LYSR"/>
    <property type="match status" value="1"/>
</dbReference>
<protein>
    <submittedName>
        <fullName evidence="6">LysR family transcriptional regulator</fullName>
    </submittedName>
</protein>
<evidence type="ECO:0000256" key="2">
    <source>
        <dbReference type="ARBA" id="ARBA00023015"/>
    </source>
</evidence>
<reference evidence="6" key="1">
    <citation type="journal article" date="2021" name="PeerJ">
        <title>Extensive microbial diversity within the chicken gut microbiome revealed by metagenomics and culture.</title>
        <authorList>
            <person name="Gilroy R."/>
            <person name="Ravi A."/>
            <person name="Getino M."/>
            <person name="Pursley I."/>
            <person name="Horton D.L."/>
            <person name="Alikhan N.F."/>
            <person name="Baker D."/>
            <person name="Gharbi K."/>
            <person name="Hall N."/>
            <person name="Watson M."/>
            <person name="Adriaenssens E.M."/>
            <person name="Foster-Nyarko E."/>
            <person name="Jarju S."/>
            <person name="Secka A."/>
            <person name="Antonio M."/>
            <person name="Oren A."/>
            <person name="Chaudhuri R.R."/>
            <person name="La Ragione R."/>
            <person name="Hildebrand F."/>
            <person name="Pallen M.J."/>
        </authorList>
    </citation>
    <scope>NUCLEOTIDE SEQUENCE</scope>
    <source>
        <strain evidence="6">CHK188-5543</strain>
    </source>
</reference>
<keyword evidence="4" id="KW-0804">Transcription</keyword>
<feature type="domain" description="HTH lysR-type" evidence="5">
    <location>
        <begin position="1"/>
        <end position="58"/>
    </location>
</feature>
<dbReference type="Pfam" id="PF00126">
    <property type="entry name" value="HTH_1"/>
    <property type="match status" value="1"/>
</dbReference>
<dbReference type="Proteomes" id="UP000886800">
    <property type="component" value="Unassembled WGS sequence"/>
</dbReference>
<reference evidence="6" key="2">
    <citation type="submission" date="2021-04" db="EMBL/GenBank/DDBJ databases">
        <authorList>
            <person name="Gilroy R."/>
        </authorList>
    </citation>
    <scope>NUCLEOTIDE SEQUENCE</scope>
    <source>
        <strain evidence="6">CHK188-5543</strain>
    </source>
</reference>
<evidence type="ECO:0000256" key="3">
    <source>
        <dbReference type="ARBA" id="ARBA00023125"/>
    </source>
</evidence>
<proteinExistence type="inferred from homology"/>
<evidence type="ECO:0000313" key="7">
    <source>
        <dbReference type="Proteomes" id="UP000886800"/>
    </source>
</evidence>